<reference evidence="2 3" key="1">
    <citation type="submission" date="2016-10" db="EMBL/GenBank/DDBJ databases">
        <authorList>
            <person name="de Groot N.N."/>
        </authorList>
    </citation>
    <scope>NUCLEOTIDE SEQUENCE [LARGE SCALE GENOMIC DNA]</scope>
    <source>
        <strain evidence="2 3">PYCC 4715</strain>
    </source>
</reference>
<evidence type="ECO:0000313" key="2">
    <source>
        <dbReference type="EMBL" id="SGZ57311.1"/>
    </source>
</evidence>
<dbReference type="Proteomes" id="UP000182259">
    <property type="component" value="Chromosome V"/>
</dbReference>
<name>A0A1L0C150_9ASCO</name>
<proteinExistence type="predicted"/>
<feature type="compositionally biased region" description="Basic residues" evidence="1">
    <location>
        <begin position="423"/>
        <end position="435"/>
    </location>
</feature>
<feature type="region of interest" description="Disordered" evidence="1">
    <location>
        <begin position="419"/>
        <end position="444"/>
    </location>
</feature>
<organism evidence="2 3">
    <name type="scientific">Sungouiella intermedia</name>
    <dbReference type="NCBI Taxonomy" id="45354"/>
    <lineage>
        <taxon>Eukaryota</taxon>
        <taxon>Fungi</taxon>
        <taxon>Dikarya</taxon>
        <taxon>Ascomycota</taxon>
        <taxon>Saccharomycotina</taxon>
        <taxon>Pichiomycetes</taxon>
        <taxon>Metschnikowiaceae</taxon>
        <taxon>Sungouiella</taxon>
    </lineage>
</organism>
<evidence type="ECO:0000313" key="3">
    <source>
        <dbReference type="Proteomes" id="UP000182259"/>
    </source>
</evidence>
<dbReference type="EMBL" id="LT635768">
    <property type="protein sequence ID" value="SGZ57311.1"/>
    <property type="molecule type" value="Genomic_DNA"/>
</dbReference>
<dbReference type="AlphaFoldDB" id="A0A1L0C150"/>
<protein>
    <submittedName>
        <fullName evidence="2">CIC11C00000002529</fullName>
    </submittedName>
</protein>
<gene>
    <name evidence="2" type="ORF">SAMEA4029009_CIC11G00000002529</name>
</gene>
<evidence type="ECO:0000256" key="1">
    <source>
        <dbReference type="SAM" id="MobiDB-lite"/>
    </source>
</evidence>
<sequence length="466" mass="53618">MLRYLRSPNGIRRLSSSRMYLLNKKTNIPFARTLDPVESSVHTMEKILTILHDAESASHEEQVTVAEATRTSVDSENFSQKFFRSLGTDVFEYKVIQVLNSLEIVNQYDVFQLVSPETTKNIYGQYLSIFKDRYLRKLDPDVNALETLGRQFGELPLPTLASLTSKLKNLSSSLLVHGLHLPNREHFKFDFPDVLFYQPFKQITTDPLVLRKGLSMGHYPLNLLATMVNDPNVLETFLKRSRSTVPVLKLQNFMVAQSLEGSQAFKIVVKRYLRNSDPEKTIHSPFEGYHAANSTVEDGSDIEIVKAIVASRSRLMDRLLPYRDYKFALLSMDESEQDTNEKVVKILANIFDRFFGVCYRLDAKYCNDWAEDLIEFYLQNAENEKLFEQLFKDSIFSFRQAYAGLKFDNFKFKWDKQNAKSKTISKPRPKKKKKKTNDATAASPSMIKDVRALLADSTSFHEKSSV</sequence>
<accession>A0A1L0C150</accession>